<evidence type="ECO:0000313" key="5">
    <source>
        <dbReference type="Proteomes" id="UP000780801"/>
    </source>
</evidence>
<name>A0A9P6KGR5_9FUNG</name>
<dbReference type="PROSITE" id="PS50297">
    <property type="entry name" value="ANK_REP_REGION"/>
    <property type="match status" value="1"/>
</dbReference>
<dbReference type="SMART" id="SM00248">
    <property type="entry name" value="ANK"/>
    <property type="match status" value="3"/>
</dbReference>
<evidence type="ECO:0000256" key="2">
    <source>
        <dbReference type="ARBA" id="ARBA00023043"/>
    </source>
</evidence>
<dbReference type="AlphaFoldDB" id="A0A9P6KGR5"/>
<evidence type="ECO:0008006" key="6">
    <source>
        <dbReference type="Google" id="ProtNLM"/>
    </source>
</evidence>
<protein>
    <recommendedName>
        <fullName evidence="6">Ankyrin repeat-containing protein</fullName>
    </recommendedName>
</protein>
<comment type="caution">
    <text evidence="4">The sequence shown here is derived from an EMBL/GenBank/DDBJ whole genome shotgun (WGS) entry which is preliminary data.</text>
</comment>
<sequence length="218" mass="24273">MAQNIWLAAGDEGDLEAVKKFIAGGVSVNAQDEFGYSPLHAAISYGHKELAQYLLDNGANVNIQDNDNDTPLFVCETVELAEFLIGAGANPMHKNIEDVTAADNAEEEEWFEVAHYLRDLTNVPHPDKHDGERSMDMNYLLRGSDDDDDDSDKEIEAKFDDSIPSEYQERIQEIMTSKDFDESKRDEELRKVVAEMLSASGPEASVNLRKQLEGMGSV</sequence>
<dbReference type="PANTHER" id="PTHR24171">
    <property type="entry name" value="ANKYRIN REPEAT DOMAIN-CONTAINING PROTEIN 39-RELATED"/>
    <property type="match status" value="1"/>
</dbReference>
<keyword evidence="2 3" id="KW-0040">ANK repeat</keyword>
<organism evidence="4 5">
    <name type="scientific">Lunasporangiospora selenospora</name>
    <dbReference type="NCBI Taxonomy" id="979761"/>
    <lineage>
        <taxon>Eukaryota</taxon>
        <taxon>Fungi</taxon>
        <taxon>Fungi incertae sedis</taxon>
        <taxon>Mucoromycota</taxon>
        <taxon>Mortierellomycotina</taxon>
        <taxon>Mortierellomycetes</taxon>
        <taxon>Mortierellales</taxon>
        <taxon>Mortierellaceae</taxon>
        <taxon>Lunasporangiospora</taxon>
    </lineage>
</organism>
<dbReference type="Gene3D" id="1.25.40.20">
    <property type="entry name" value="Ankyrin repeat-containing domain"/>
    <property type="match status" value="1"/>
</dbReference>
<keyword evidence="1" id="KW-0677">Repeat</keyword>
<dbReference type="OrthoDB" id="19174at2759"/>
<dbReference type="InterPro" id="IPR036770">
    <property type="entry name" value="Ankyrin_rpt-contain_sf"/>
</dbReference>
<dbReference type="PANTHER" id="PTHR24171:SF8">
    <property type="entry name" value="BRCA1-ASSOCIATED RING DOMAIN PROTEIN 1"/>
    <property type="match status" value="1"/>
</dbReference>
<reference evidence="4" key="1">
    <citation type="journal article" date="2020" name="Fungal Divers.">
        <title>Resolving the Mortierellaceae phylogeny through synthesis of multi-gene phylogenetics and phylogenomics.</title>
        <authorList>
            <person name="Vandepol N."/>
            <person name="Liber J."/>
            <person name="Desiro A."/>
            <person name="Na H."/>
            <person name="Kennedy M."/>
            <person name="Barry K."/>
            <person name="Grigoriev I.V."/>
            <person name="Miller A.N."/>
            <person name="O'Donnell K."/>
            <person name="Stajich J.E."/>
            <person name="Bonito G."/>
        </authorList>
    </citation>
    <scope>NUCLEOTIDE SEQUENCE</scope>
    <source>
        <strain evidence="4">KOD1015</strain>
    </source>
</reference>
<dbReference type="GO" id="GO:0085020">
    <property type="term" value="P:protein K6-linked ubiquitination"/>
    <property type="evidence" value="ECO:0007669"/>
    <property type="project" value="TreeGrafter"/>
</dbReference>
<feature type="repeat" description="ANK" evidence="3">
    <location>
        <begin position="34"/>
        <end position="66"/>
    </location>
</feature>
<dbReference type="EMBL" id="JAABOA010000286">
    <property type="protein sequence ID" value="KAF9584964.1"/>
    <property type="molecule type" value="Genomic_DNA"/>
</dbReference>
<dbReference type="SUPFAM" id="SSF48403">
    <property type="entry name" value="Ankyrin repeat"/>
    <property type="match status" value="1"/>
</dbReference>
<evidence type="ECO:0000256" key="3">
    <source>
        <dbReference type="PROSITE-ProRule" id="PRU00023"/>
    </source>
</evidence>
<evidence type="ECO:0000313" key="4">
    <source>
        <dbReference type="EMBL" id="KAF9584964.1"/>
    </source>
</evidence>
<gene>
    <name evidence="4" type="ORF">BGW38_004466</name>
</gene>
<proteinExistence type="predicted"/>
<evidence type="ECO:0000256" key="1">
    <source>
        <dbReference type="ARBA" id="ARBA00022737"/>
    </source>
</evidence>
<dbReference type="Pfam" id="PF12796">
    <property type="entry name" value="Ank_2"/>
    <property type="match status" value="1"/>
</dbReference>
<dbReference type="GO" id="GO:0004842">
    <property type="term" value="F:ubiquitin-protein transferase activity"/>
    <property type="evidence" value="ECO:0007669"/>
    <property type="project" value="TreeGrafter"/>
</dbReference>
<keyword evidence="5" id="KW-1185">Reference proteome</keyword>
<dbReference type="Proteomes" id="UP000780801">
    <property type="component" value="Unassembled WGS sequence"/>
</dbReference>
<dbReference type="PROSITE" id="PS50088">
    <property type="entry name" value="ANK_REPEAT"/>
    <property type="match status" value="1"/>
</dbReference>
<accession>A0A9P6KGR5</accession>
<dbReference type="InterPro" id="IPR002110">
    <property type="entry name" value="Ankyrin_rpt"/>
</dbReference>